<evidence type="ECO:0000313" key="2">
    <source>
        <dbReference type="EMBL" id="KAH3798963.1"/>
    </source>
</evidence>
<reference evidence="2" key="2">
    <citation type="submission" date="2020-11" db="EMBL/GenBank/DDBJ databases">
        <authorList>
            <person name="McCartney M.A."/>
            <person name="Auch B."/>
            <person name="Kono T."/>
            <person name="Mallez S."/>
            <person name="Becker A."/>
            <person name="Gohl D.M."/>
            <person name="Silverstein K.A.T."/>
            <person name="Koren S."/>
            <person name="Bechman K.B."/>
            <person name="Herman A."/>
            <person name="Abrahante J.E."/>
            <person name="Garbe J."/>
        </authorList>
    </citation>
    <scope>NUCLEOTIDE SEQUENCE</scope>
    <source>
        <strain evidence="2">Duluth1</strain>
        <tissue evidence="2">Whole animal</tissue>
    </source>
</reference>
<reference evidence="2" key="1">
    <citation type="journal article" date="2019" name="bioRxiv">
        <title>The Genome of the Zebra Mussel, Dreissena polymorpha: A Resource for Invasive Species Research.</title>
        <authorList>
            <person name="McCartney M.A."/>
            <person name="Auch B."/>
            <person name="Kono T."/>
            <person name="Mallez S."/>
            <person name="Zhang Y."/>
            <person name="Obille A."/>
            <person name="Becker A."/>
            <person name="Abrahante J.E."/>
            <person name="Garbe J."/>
            <person name="Badalamenti J.P."/>
            <person name="Herman A."/>
            <person name="Mangelson H."/>
            <person name="Liachko I."/>
            <person name="Sullivan S."/>
            <person name="Sone E.D."/>
            <person name="Koren S."/>
            <person name="Silverstein K.A.T."/>
            <person name="Beckman K.B."/>
            <person name="Gohl D.M."/>
        </authorList>
    </citation>
    <scope>NUCLEOTIDE SEQUENCE</scope>
    <source>
        <strain evidence="2">Duluth1</strain>
        <tissue evidence="2">Whole animal</tissue>
    </source>
</reference>
<sequence length="141" mass="16007">MTISLLSTPEQGGEQKKNRTSNNSNCEFNYSVESMAGNENVDNVVLDKDTLMAISQTLQDNQKSLAVEMKRRVDSRNGLTSWKAKTKHFEMRTGCCVIVWWTLKIRKMPANNTADETACVYLAFLKAIKAIKLVRIRTLLF</sequence>
<dbReference type="AlphaFoldDB" id="A0A9D4J820"/>
<feature type="compositionally biased region" description="Polar residues" evidence="1">
    <location>
        <begin position="1"/>
        <end position="10"/>
    </location>
</feature>
<feature type="region of interest" description="Disordered" evidence="1">
    <location>
        <begin position="1"/>
        <end position="25"/>
    </location>
</feature>
<dbReference type="EMBL" id="JAIWYP010000007">
    <property type="protein sequence ID" value="KAH3798963.1"/>
    <property type="molecule type" value="Genomic_DNA"/>
</dbReference>
<keyword evidence="3" id="KW-1185">Reference proteome</keyword>
<proteinExistence type="predicted"/>
<gene>
    <name evidence="2" type="ORF">DPMN_152567</name>
</gene>
<accession>A0A9D4J820</accession>
<evidence type="ECO:0000256" key="1">
    <source>
        <dbReference type="SAM" id="MobiDB-lite"/>
    </source>
</evidence>
<organism evidence="2 3">
    <name type="scientific">Dreissena polymorpha</name>
    <name type="common">Zebra mussel</name>
    <name type="synonym">Mytilus polymorpha</name>
    <dbReference type="NCBI Taxonomy" id="45954"/>
    <lineage>
        <taxon>Eukaryota</taxon>
        <taxon>Metazoa</taxon>
        <taxon>Spiralia</taxon>
        <taxon>Lophotrochozoa</taxon>
        <taxon>Mollusca</taxon>
        <taxon>Bivalvia</taxon>
        <taxon>Autobranchia</taxon>
        <taxon>Heteroconchia</taxon>
        <taxon>Euheterodonta</taxon>
        <taxon>Imparidentia</taxon>
        <taxon>Neoheterodontei</taxon>
        <taxon>Myida</taxon>
        <taxon>Dreissenoidea</taxon>
        <taxon>Dreissenidae</taxon>
        <taxon>Dreissena</taxon>
    </lineage>
</organism>
<dbReference type="Proteomes" id="UP000828390">
    <property type="component" value="Unassembled WGS sequence"/>
</dbReference>
<evidence type="ECO:0000313" key="3">
    <source>
        <dbReference type="Proteomes" id="UP000828390"/>
    </source>
</evidence>
<protein>
    <submittedName>
        <fullName evidence="2">Uncharacterized protein</fullName>
    </submittedName>
</protein>
<name>A0A9D4J820_DREPO</name>
<comment type="caution">
    <text evidence="2">The sequence shown here is derived from an EMBL/GenBank/DDBJ whole genome shotgun (WGS) entry which is preliminary data.</text>
</comment>